<dbReference type="RefSeq" id="WP_075249261.1">
    <property type="nucleotide sequence ID" value="NZ_MSGO01000030.1"/>
</dbReference>
<dbReference type="Pfam" id="PF13707">
    <property type="entry name" value="RloB"/>
    <property type="match status" value="1"/>
</dbReference>
<gene>
    <name evidence="1" type="ORF">BKH32_06970</name>
</gene>
<dbReference type="AlphaFoldDB" id="A0A1Q8I0X5"/>
<evidence type="ECO:0000313" key="1">
    <source>
        <dbReference type="EMBL" id="OLL14759.1"/>
    </source>
</evidence>
<evidence type="ECO:0000313" key="2">
    <source>
        <dbReference type="Proteomes" id="UP000185736"/>
    </source>
</evidence>
<accession>A0A1Q8I0X5</accession>
<protein>
    <recommendedName>
        <fullName evidence="3">RloB domain-containing protein</fullName>
    </recommendedName>
</protein>
<dbReference type="InterPro" id="IPR025591">
    <property type="entry name" value="RloB"/>
</dbReference>
<dbReference type="Proteomes" id="UP000185736">
    <property type="component" value="Unassembled WGS sequence"/>
</dbReference>
<evidence type="ECO:0008006" key="3">
    <source>
        <dbReference type="Google" id="ProtNLM"/>
    </source>
</evidence>
<organism evidence="1 2">
    <name type="scientific">Actinomyces oris</name>
    <dbReference type="NCBI Taxonomy" id="544580"/>
    <lineage>
        <taxon>Bacteria</taxon>
        <taxon>Bacillati</taxon>
        <taxon>Actinomycetota</taxon>
        <taxon>Actinomycetes</taxon>
        <taxon>Actinomycetales</taxon>
        <taxon>Actinomycetaceae</taxon>
        <taxon>Actinomyces</taxon>
    </lineage>
</organism>
<name>A0A1Q8I0X5_9ACTO</name>
<comment type="caution">
    <text evidence="1">The sequence shown here is derived from an EMBL/GenBank/DDBJ whole genome shotgun (WGS) entry which is preliminary data.</text>
</comment>
<sequence>MTPPRRRRRAQRAERRTVLLVTNGRVTESAYLQQLCRRVGHDRISAQVKVIEGDPLTVVKELSGPRSDLSEYREVWIVVDHDGQDRYGFLAACRRLSSKRTVVHGIVSVPCFEVWLNAHYVPVKNYQNQADAQAHYRELTGLSSKDAKTLPDDFPWDKVTQAAARCHLPTDSLPEPDTQGPCPSTTMPHLLRSLGLLSADGL</sequence>
<dbReference type="EMBL" id="MSGO01000030">
    <property type="protein sequence ID" value="OLL14759.1"/>
    <property type="molecule type" value="Genomic_DNA"/>
</dbReference>
<proteinExistence type="predicted"/>
<reference evidence="1 2" key="1">
    <citation type="submission" date="2016-12" db="EMBL/GenBank/DDBJ databases">
        <title>Genomic comparison of strains in the 'Actinomyces naeslundii' group.</title>
        <authorList>
            <person name="Mughal S.R."/>
            <person name="Do T."/>
            <person name="Gilbert S.C."/>
            <person name="Witherden E.A."/>
            <person name="Didelot X."/>
            <person name="Beighton D."/>
        </authorList>
    </citation>
    <scope>NUCLEOTIDE SEQUENCE [LARGE SCALE GENOMIC DNA]</scope>
    <source>
        <strain evidence="1 2">S64C</strain>
    </source>
</reference>